<evidence type="ECO:0000256" key="2">
    <source>
        <dbReference type="ARBA" id="ARBA00008034"/>
    </source>
</evidence>
<reference evidence="8 9" key="2">
    <citation type="submission" date="2016-08" db="EMBL/GenBank/DDBJ databases">
        <title>Orenia metallireducens sp. nov. strain Z6, a Novel Metal-reducing Firmicute from the Deep Subsurface.</title>
        <authorList>
            <person name="Maxim B.I."/>
            <person name="Kenneth K."/>
            <person name="Flynn T.M."/>
            <person name="Oloughlin E.J."/>
            <person name="Locke R.A."/>
            <person name="Weber J.R."/>
            <person name="Egan S.M."/>
            <person name="Mackie R.I."/>
            <person name="Cann I.K."/>
        </authorList>
    </citation>
    <scope>NUCLEOTIDE SEQUENCE [LARGE SCALE GENOMIC DNA]</scope>
    <source>
        <strain evidence="8 9">Z6</strain>
    </source>
</reference>
<evidence type="ECO:0000256" key="5">
    <source>
        <dbReference type="ARBA" id="ARBA00023136"/>
    </source>
</evidence>
<dbReference type="GO" id="GO:0043190">
    <property type="term" value="C:ATP-binding cassette (ABC) transporter complex"/>
    <property type="evidence" value="ECO:0007669"/>
    <property type="project" value="InterPro"/>
</dbReference>
<evidence type="ECO:0000313" key="8">
    <source>
        <dbReference type="EMBL" id="OCL28149.1"/>
    </source>
</evidence>
<evidence type="ECO:0000256" key="7">
    <source>
        <dbReference type="SAM" id="Phobius"/>
    </source>
</evidence>
<keyword evidence="5 7" id="KW-0472">Membrane</keyword>
<feature type="transmembrane region" description="Helical" evidence="7">
    <location>
        <begin position="190"/>
        <end position="211"/>
    </location>
</feature>
<gene>
    <name evidence="8" type="ORF">U472_02140</name>
</gene>
<feature type="transmembrane region" description="Helical" evidence="7">
    <location>
        <begin position="12"/>
        <end position="33"/>
    </location>
</feature>
<comment type="subcellular location">
    <subcellularLocation>
        <location evidence="6">Cell membrane</location>
        <topology evidence="6">Multi-pass membrane protein</topology>
    </subcellularLocation>
    <subcellularLocation>
        <location evidence="1">Membrane</location>
        <topology evidence="1">Multi-pass membrane protein</topology>
    </subcellularLocation>
</comment>
<comment type="caution">
    <text evidence="8">The sequence shown here is derived from an EMBL/GenBank/DDBJ whole genome shotgun (WGS) entry which is preliminary data.</text>
</comment>
<dbReference type="InterPro" id="IPR037294">
    <property type="entry name" value="ABC_BtuC-like"/>
</dbReference>
<dbReference type="PANTHER" id="PTHR30477">
    <property type="entry name" value="ABC-TRANSPORTER METAL-BINDING PROTEIN"/>
    <property type="match status" value="1"/>
</dbReference>
<sequence>MLDIFTYSFMQRAFIVGNVIAVICPLIGVFLVLKRLSLIGNTLSHVALTGVAIGMIFGIYPIYTALAVSVLAAVGIEKLRKDYKDYAELSLSIILATGLGLATILISLSNNNSGIFSYLFGSISMVTKQDVLTVISLAVVIIGVVLYFYYGFFFLAFNESDAKLAGVPVKVLNILFMVLVSITVSLSMRIIGGLLVSSLITLPVAGSLQLAKSFKETIIYSVIFSILSVNTGLFISFYYDLASGGTIIVASVLYLIGAIIYKKFNSFLSRRSEVGF</sequence>
<organism evidence="8 9">
    <name type="scientific">Orenia metallireducens</name>
    <dbReference type="NCBI Taxonomy" id="1413210"/>
    <lineage>
        <taxon>Bacteria</taxon>
        <taxon>Bacillati</taxon>
        <taxon>Bacillota</taxon>
        <taxon>Clostridia</taxon>
        <taxon>Halanaerobiales</taxon>
        <taxon>Halobacteroidaceae</taxon>
        <taxon>Orenia</taxon>
    </lineage>
</organism>
<keyword evidence="9" id="KW-1185">Reference proteome</keyword>
<name>A0A1C0ACP6_9FIRM</name>
<dbReference type="PANTHER" id="PTHR30477:SF0">
    <property type="entry name" value="METAL TRANSPORT SYSTEM MEMBRANE PROTEIN TM_0125-RELATED"/>
    <property type="match status" value="1"/>
</dbReference>
<accession>A0A1C0ACP6</accession>
<dbReference type="Gene3D" id="1.10.3470.10">
    <property type="entry name" value="ABC transporter involved in vitamin B12 uptake, BtuC"/>
    <property type="match status" value="1"/>
</dbReference>
<evidence type="ECO:0000256" key="3">
    <source>
        <dbReference type="ARBA" id="ARBA00022692"/>
    </source>
</evidence>
<evidence type="ECO:0000256" key="6">
    <source>
        <dbReference type="RuleBase" id="RU003943"/>
    </source>
</evidence>
<feature type="transmembrane region" description="Helical" evidence="7">
    <location>
        <begin position="45"/>
        <end position="74"/>
    </location>
</feature>
<dbReference type="RefSeq" id="WP_068715305.1">
    <property type="nucleotide sequence ID" value="NZ_LWDV01000006.1"/>
</dbReference>
<dbReference type="GO" id="GO:0055085">
    <property type="term" value="P:transmembrane transport"/>
    <property type="evidence" value="ECO:0007669"/>
    <property type="project" value="InterPro"/>
</dbReference>
<dbReference type="EMBL" id="LWDV01000006">
    <property type="protein sequence ID" value="OCL28149.1"/>
    <property type="molecule type" value="Genomic_DNA"/>
</dbReference>
<comment type="similarity">
    <text evidence="2 6">Belongs to the ABC-3 integral membrane protein family.</text>
</comment>
<dbReference type="Proteomes" id="UP000093514">
    <property type="component" value="Unassembled WGS sequence"/>
</dbReference>
<dbReference type="PRINTS" id="PR00342">
    <property type="entry name" value="RHESUSRHD"/>
</dbReference>
<protein>
    <submittedName>
        <fullName evidence="8">Metal ABC transporter permease</fullName>
    </submittedName>
</protein>
<feature type="transmembrane region" description="Helical" evidence="7">
    <location>
        <begin position="131"/>
        <end position="157"/>
    </location>
</feature>
<evidence type="ECO:0000256" key="4">
    <source>
        <dbReference type="ARBA" id="ARBA00022989"/>
    </source>
</evidence>
<dbReference type="SUPFAM" id="SSF81345">
    <property type="entry name" value="ABC transporter involved in vitamin B12 uptake, BtuC"/>
    <property type="match status" value="1"/>
</dbReference>
<feature type="transmembrane region" description="Helical" evidence="7">
    <location>
        <begin position="245"/>
        <end position="261"/>
    </location>
</feature>
<feature type="transmembrane region" description="Helical" evidence="7">
    <location>
        <begin position="218"/>
        <end position="239"/>
    </location>
</feature>
<dbReference type="AlphaFoldDB" id="A0A1C0ACP6"/>
<keyword evidence="6" id="KW-0813">Transport</keyword>
<keyword evidence="4 7" id="KW-1133">Transmembrane helix</keyword>
<dbReference type="GO" id="GO:0010043">
    <property type="term" value="P:response to zinc ion"/>
    <property type="evidence" value="ECO:0007669"/>
    <property type="project" value="TreeGrafter"/>
</dbReference>
<proteinExistence type="inferred from homology"/>
<feature type="transmembrane region" description="Helical" evidence="7">
    <location>
        <begin position="86"/>
        <end position="108"/>
    </location>
</feature>
<dbReference type="Pfam" id="PF00950">
    <property type="entry name" value="ABC-3"/>
    <property type="match status" value="1"/>
</dbReference>
<feature type="transmembrane region" description="Helical" evidence="7">
    <location>
        <begin position="164"/>
        <end position="184"/>
    </location>
</feature>
<evidence type="ECO:0000256" key="1">
    <source>
        <dbReference type="ARBA" id="ARBA00004141"/>
    </source>
</evidence>
<keyword evidence="3 6" id="KW-0812">Transmembrane</keyword>
<dbReference type="InterPro" id="IPR002229">
    <property type="entry name" value="RhesusRHD"/>
</dbReference>
<dbReference type="InterPro" id="IPR001626">
    <property type="entry name" value="ABC_TroCD"/>
</dbReference>
<evidence type="ECO:0000313" key="9">
    <source>
        <dbReference type="Proteomes" id="UP000093514"/>
    </source>
</evidence>
<reference evidence="9" key="1">
    <citation type="submission" date="2016-07" db="EMBL/GenBank/DDBJ databases">
        <authorList>
            <person name="Florea S."/>
            <person name="Webb J.S."/>
            <person name="Jaromczyk J."/>
            <person name="Schardl C.L."/>
        </authorList>
    </citation>
    <scope>NUCLEOTIDE SEQUENCE [LARGE SCALE GENOMIC DNA]</scope>
    <source>
        <strain evidence="9">Z6</strain>
    </source>
</reference>